<accession>A0A023FCV0</accession>
<evidence type="ECO:0000313" key="1">
    <source>
        <dbReference type="EMBL" id="JAC19160.1"/>
    </source>
</evidence>
<reference evidence="1" key="1">
    <citation type="submission" date="2014-03" db="EMBL/GenBank/DDBJ databases">
        <title>The sialotranscriptome of Amblyomma triste, Amblyomma parvum and Amblyomma cajennense ticks, uncovered by 454-based RNA-seq.</title>
        <authorList>
            <person name="Garcia G.R."/>
            <person name="Gardinassi L.G."/>
            <person name="Ribeiro J.M."/>
            <person name="Anatriello E."/>
            <person name="Ferreira B.R."/>
            <person name="Moreira H.N."/>
            <person name="Mafra C."/>
            <person name="Olegario M.M."/>
            <person name="Szabo P.J."/>
            <person name="Miranda-Santos I.K."/>
            <person name="Maruyama S.R."/>
        </authorList>
    </citation>
    <scope>NUCLEOTIDE SEQUENCE</scope>
    <source>
        <strain evidence="1">Uberlandia</strain>
        <tissue evidence="1">Salivary glands</tissue>
    </source>
</reference>
<feature type="non-terminal residue" evidence="1">
    <location>
        <position position="184"/>
    </location>
</feature>
<name>A0A023FCV0_AMBCJ</name>
<sequence>MMGRALSRWKFTRWLTLSKVRSFVRTTPAGSTSSKCRRAPFCMPVSTNWPGELCDSRTRKSPSWVRRASPSLRLMAPWNHGSLSRVARCQASSWATPPADGATGGMSNGSKTPFLQSPLSWTTLTYSWRCTRGAGGSSSPLRSMRLVSRETLRALGCGGMPTGAPGKLGSASRRGILDILSCRL</sequence>
<protein>
    <submittedName>
        <fullName evidence="1">Putative secreted protein</fullName>
    </submittedName>
</protein>
<dbReference type="AlphaFoldDB" id="A0A023FCV0"/>
<organism evidence="1">
    <name type="scientific">Amblyomma cajennense</name>
    <name type="common">Cayenne tick</name>
    <name type="synonym">Acarus cajennensis</name>
    <dbReference type="NCBI Taxonomy" id="34607"/>
    <lineage>
        <taxon>Eukaryota</taxon>
        <taxon>Metazoa</taxon>
        <taxon>Ecdysozoa</taxon>
        <taxon>Arthropoda</taxon>
        <taxon>Chelicerata</taxon>
        <taxon>Arachnida</taxon>
        <taxon>Acari</taxon>
        <taxon>Parasitiformes</taxon>
        <taxon>Ixodida</taxon>
        <taxon>Ixodoidea</taxon>
        <taxon>Ixodidae</taxon>
        <taxon>Amblyomminae</taxon>
        <taxon>Amblyomma</taxon>
    </lineage>
</organism>
<proteinExistence type="evidence at transcript level"/>
<dbReference type="EMBL" id="GBBK01005322">
    <property type="protein sequence ID" value="JAC19160.1"/>
    <property type="molecule type" value="mRNA"/>
</dbReference>